<evidence type="ECO:0008006" key="3">
    <source>
        <dbReference type="Google" id="ProtNLM"/>
    </source>
</evidence>
<organism evidence="1 2">
    <name type="scientific">Paracoccus sphaerophysae</name>
    <dbReference type="NCBI Taxonomy" id="690417"/>
    <lineage>
        <taxon>Bacteria</taxon>
        <taxon>Pseudomonadati</taxon>
        <taxon>Pseudomonadota</taxon>
        <taxon>Alphaproteobacteria</taxon>
        <taxon>Rhodobacterales</taxon>
        <taxon>Paracoccaceae</taxon>
        <taxon>Paracoccus</taxon>
    </lineage>
</organism>
<evidence type="ECO:0000313" key="2">
    <source>
        <dbReference type="Proteomes" id="UP000029917"/>
    </source>
</evidence>
<gene>
    <name evidence="1" type="ORF">IC63_03025</name>
</gene>
<dbReference type="EMBL" id="JRKS01000005">
    <property type="protein sequence ID" value="KGJ09012.1"/>
    <property type="molecule type" value="Genomic_DNA"/>
</dbReference>
<dbReference type="Proteomes" id="UP000029917">
    <property type="component" value="Unassembled WGS sequence"/>
</dbReference>
<reference evidence="1 2" key="1">
    <citation type="submission" date="2014-09" db="EMBL/GenBank/DDBJ databases">
        <authorList>
            <person name="McGinnis J.M."/>
            <person name="Wolfgang W.J."/>
        </authorList>
    </citation>
    <scope>NUCLEOTIDE SEQUENCE [LARGE SCALE GENOMIC DNA]</scope>
    <source>
        <strain evidence="1 2">HAMBI 3106</strain>
    </source>
</reference>
<evidence type="ECO:0000313" key="1">
    <source>
        <dbReference type="EMBL" id="KGJ09012.1"/>
    </source>
</evidence>
<proteinExistence type="predicted"/>
<dbReference type="STRING" id="690417.IC63_03025"/>
<protein>
    <recommendedName>
        <fullName evidence="3">Phage protein</fullName>
    </recommendedName>
</protein>
<reference evidence="1 2" key="2">
    <citation type="submission" date="2014-10" db="EMBL/GenBank/DDBJ databases">
        <title>Paracoccus sanguinis sp. nov., isolated from clinical specimens of New York State patients.</title>
        <authorList>
            <person name="Mingle L.A."/>
            <person name="Cole J.A."/>
            <person name="Lapierre P."/>
            <person name="Musser K.A."/>
        </authorList>
    </citation>
    <scope>NUCLEOTIDE SEQUENCE [LARGE SCALE GENOMIC DNA]</scope>
    <source>
        <strain evidence="1 2">HAMBI 3106</strain>
    </source>
</reference>
<keyword evidence="2" id="KW-1185">Reference proteome</keyword>
<dbReference type="OrthoDB" id="2231510at2"/>
<name>A0A099FG52_9RHOB</name>
<sequence length="79" mass="8960">MRNKLQDLNDHLFMQLERLNDETLTPDQIEQEVKRAAAMTGVADQITKGIAARVQVARMYVDHGEAVRPFLPQINGRGE</sequence>
<dbReference type="AlphaFoldDB" id="A0A099FG52"/>
<dbReference type="RefSeq" id="WP_036716798.1">
    <property type="nucleotide sequence ID" value="NZ_JRKS01000005.1"/>
</dbReference>
<accession>A0A099FG52</accession>
<comment type="caution">
    <text evidence="1">The sequence shown here is derived from an EMBL/GenBank/DDBJ whole genome shotgun (WGS) entry which is preliminary data.</text>
</comment>